<reference evidence="2" key="2">
    <citation type="submission" date="2015-08" db="EMBL/GenBank/DDBJ databases">
        <authorList>
            <person name="Babu N.S."/>
            <person name="Beckwith C.J."/>
            <person name="Beseler K.G."/>
            <person name="Brison A."/>
            <person name="Carone J.V."/>
            <person name="Caskin T.P."/>
            <person name="Diamond M."/>
            <person name="Durham M.E."/>
            <person name="Foxe J.M."/>
            <person name="Go M."/>
            <person name="Henderson B.A."/>
            <person name="Jones I.B."/>
            <person name="McGettigan J.A."/>
            <person name="Micheletti S.J."/>
            <person name="Nasrallah M.E."/>
            <person name="Ortiz D."/>
            <person name="Piller C.R."/>
            <person name="Privatt S.R."/>
            <person name="Schneider S.L."/>
            <person name="Sharp S."/>
            <person name="Smith T.C."/>
            <person name="Stanton J.D."/>
            <person name="Ullery H.E."/>
            <person name="Wilson R.J."/>
            <person name="Serrano M.G."/>
            <person name="Buck G."/>
            <person name="Lee V."/>
            <person name="Wang Y."/>
            <person name="Carvalho R."/>
            <person name="Voegtly L."/>
            <person name="Shi R."/>
            <person name="Duckworth R."/>
            <person name="Johnson A."/>
            <person name="Loviza R."/>
            <person name="Walstead R."/>
            <person name="Shah Z."/>
            <person name="Kiflezghi M."/>
            <person name="Wade K."/>
            <person name="Ball S.L."/>
            <person name="Bradley K.W."/>
            <person name="Asai D.J."/>
            <person name="Bowman C.A."/>
            <person name="Russell D.A."/>
            <person name="Pope W.H."/>
            <person name="Jacobs-Sera D."/>
            <person name="Hendrix R.W."/>
            <person name="Hatfull G.F."/>
        </authorList>
    </citation>
    <scope>NUCLEOTIDE SEQUENCE [LARGE SCALE GENOMIC DNA]</scope>
</reference>
<dbReference type="OrthoDB" id="341389at2759"/>
<dbReference type="EMBL" id="JTAI01000007">
    <property type="protein sequence ID" value="PPS97704.1"/>
    <property type="molecule type" value="Genomic_DNA"/>
</dbReference>
<dbReference type="VEuPathDB" id="CryptoDB:ChTU502y2012_406g0775"/>
<dbReference type="VEuPathDB" id="CryptoDB:CHUDEA6_2160"/>
<name>A0A0S4TGT6_CRYHO</name>
<feature type="region of interest" description="Disordered" evidence="1">
    <location>
        <begin position="197"/>
        <end position="218"/>
    </location>
</feature>
<dbReference type="EMBL" id="LN877952">
    <property type="protein sequence ID" value="CUV06640.1"/>
    <property type="molecule type" value="Genomic_DNA"/>
</dbReference>
<feature type="compositionally biased region" description="Acidic residues" evidence="1">
    <location>
        <begin position="198"/>
        <end position="207"/>
    </location>
</feature>
<organism evidence="2">
    <name type="scientific">Cryptosporidium hominis</name>
    <dbReference type="NCBI Taxonomy" id="237895"/>
    <lineage>
        <taxon>Eukaryota</taxon>
        <taxon>Sar</taxon>
        <taxon>Alveolata</taxon>
        <taxon>Apicomplexa</taxon>
        <taxon>Conoidasida</taxon>
        <taxon>Coccidia</taxon>
        <taxon>Eucoccidiorida</taxon>
        <taxon>Eimeriorina</taxon>
        <taxon>Cryptosporidiidae</taxon>
        <taxon>Cryptosporidium</taxon>
    </lineage>
</organism>
<gene>
    <name evidence="2" type="ORF">CHUDEA6_2160</name>
    <name evidence="3" type="ORF">GY17_00000220</name>
</gene>
<accession>A0A0S4TGT6</accession>
<reference evidence="3 4" key="1">
    <citation type="submission" date="2014-11" db="EMBL/GenBank/DDBJ databases">
        <title>Comparative genomic analysis of Cryptosporidium hominis reveals occurrence of genetic recombination in virulent subtypes.</title>
        <authorList>
            <person name="Guo Y."/>
            <person name="Tang K."/>
            <person name="Frace M."/>
            <person name="Li N."/>
            <person name="Roellig D.M."/>
            <person name="Sammons S."/>
            <person name="Knipe K."/>
            <person name="Rowe L."/>
            <person name="Feng Y."/>
            <person name="Xiao L."/>
        </authorList>
    </citation>
    <scope>NUCLEOTIDE SEQUENCE [LARGE SCALE GENOMIC DNA]</scope>
    <source>
        <strain evidence="3">30976</strain>
    </source>
</reference>
<dbReference type="AlphaFoldDB" id="A0A0S4TGT6"/>
<evidence type="ECO:0000313" key="4">
    <source>
        <dbReference type="Proteomes" id="UP001429100"/>
    </source>
</evidence>
<evidence type="ECO:0000313" key="3">
    <source>
        <dbReference type="EMBL" id="PPS97704.1"/>
    </source>
</evidence>
<protein>
    <submittedName>
        <fullName evidence="2">Uncharacterized protein</fullName>
    </submittedName>
</protein>
<evidence type="ECO:0000313" key="2">
    <source>
        <dbReference type="EMBL" id="CUV06640.1"/>
    </source>
</evidence>
<dbReference type="Proteomes" id="UP001429100">
    <property type="component" value="Unassembled WGS sequence"/>
</dbReference>
<sequence>MNYDEIRSLILDTAEEYKHSLGSDYRLVLKEINQLGDISVSDSFEKNKVEFSFSLKKGKEKYKISIYVNRKLLESNESLIGNKHLKKSVKISALAFWEFSDKKKELFEYFTELFEEDGISPFKNSESHDIFYSNCEGLRDELIPSCDIISFFDIFLLSLFRSKIPQLIRHLGWDESIPLRNSLIEHIASDECFKDLDESSTDSESEESTMKKRVTRRY</sequence>
<keyword evidence="4" id="KW-1185">Reference proteome</keyword>
<dbReference type="Proteomes" id="UP000199752">
    <property type="component" value="Chromosome 6"/>
</dbReference>
<dbReference type="VEuPathDB" id="CryptoDB:Chro.60254"/>
<evidence type="ECO:0000256" key="1">
    <source>
        <dbReference type="SAM" id="MobiDB-lite"/>
    </source>
</evidence>
<proteinExistence type="predicted"/>
<reference evidence="3 4" key="3">
    <citation type="submission" date="2017-10" db="EMBL/GenBank/DDBJ databases">
        <title>Consistent, comparative and evidence-based genome annotation and re-annotation for the closely-related species, Cryptosporidium parvum, C. hominis and C. tyzzeri.</title>
        <authorList>
            <person name="Baptista R.P."/>
            <person name="Li Y."/>
            <person name="Sateriale A."/>
            <person name="Striepen B."/>
            <person name="Kissinger J.C."/>
        </authorList>
    </citation>
    <scope>NUCLEOTIDE SEQUENCE [LARGE SCALE GENOMIC DNA]</scope>
    <source>
        <strain evidence="3">30976</strain>
    </source>
</reference>
<dbReference type="VEuPathDB" id="CryptoDB:GY17_00000220"/>